<dbReference type="InterPro" id="IPR006531">
    <property type="entry name" value="Gp5/Vgr_OB"/>
</dbReference>
<keyword evidence="3" id="KW-1185">Reference proteome</keyword>
<protein>
    <submittedName>
        <fullName evidence="2">Phage baseplate assembly protein V</fullName>
    </submittedName>
</protein>
<dbReference type="Gene3D" id="2.40.50.230">
    <property type="entry name" value="Gp5 N-terminal domain"/>
    <property type="match status" value="1"/>
</dbReference>
<feature type="domain" description="Gp5/Type VI secretion system Vgr protein OB-fold" evidence="1">
    <location>
        <begin position="22"/>
        <end position="97"/>
    </location>
</feature>
<dbReference type="InterPro" id="IPR037026">
    <property type="entry name" value="Vgr_OB-fold_dom_sf"/>
</dbReference>
<dbReference type="EMBL" id="JBIGHY010000002">
    <property type="protein sequence ID" value="MFG6413319.1"/>
    <property type="molecule type" value="Genomic_DNA"/>
</dbReference>
<gene>
    <name evidence="2" type="ORF">ACG02S_05345</name>
</gene>
<organism evidence="2 3">
    <name type="scientific">Pelomonas dachongensis</name>
    <dbReference type="NCBI Taxonomy" id="3299029"/>
    <lineage>
        <taxon>Bacteria</taxon>
        <taxon>Pseudomonadati</taxon>
        <taxon>Pseudomonadota</taxon>
        <taxon>Betaproteobacteria</taxon>
        <taxon>Burkholderiales</taxon>
        <taxon>Sphaerotilaceae</taxon>
        <taxon>Roseateles</taxon>
    </lineage>
</organism>
<dbReference type="RefSeq" id="WP_394469409.1">
    <property type="nucleotide sequence ID" value="NZ_JBIGHY010000002.1"/>
</dbReference>
<evidence type="ECO:0000313" key="2">
    <source>
        <dbReference type="EMBL" id="MFG6413319.1"/>
    </source>
</evidence>
<accession>A0ABW7EKA6</accession>
<evidence type="ECO:0000313" key="3">
    <source>
        <dbReference type="Proteomes" id="UP001606300"/>
    </source>
</evidence>
<dbReference type="SUPFAM" id="SSF69255">
    <property type="entry name" value="gp5 N-terminal domain-like"/>
    <property type="match status" value="1"/>
</dbReference>
<sequence length="230" mass="24025">MKRDTLPVQHFAAPLHALAIPYLGRVTDVNDPLNLARVKVELYALDTASDVALWARVASPFAGNNRGGFFIPQEDDEVLVVFVHGDARHPVVVGGLWNGAAAPPESLNGKVDRWSITGKAGTRIAIVEQSEATATIACETPGGVKLTMTDEAGGKVRIECAGNTVTIDTQGVSVEAAAKVKVQAAQVEVSAGMVKVDAAMSTFSGVVKCDTLITNAVVSTSYTPGAGNIW</sequence>
<reference evidence="2 3" key="1">
    <citation type="submission" date="2024-09" db="EMBL/GenBank/DDBJ databases">
        <title>Novel species of the genus Pelomonas and Roseateles isolated from streams.</title>
        <authorList>
            <person name="Lu H."/>
        </authorList>
    </citation>
    <scope>NUCLEOTIDE SEQUENCE [LARGE SCALE GENOMIC DNA]</scope>
    <source>
        <strain evidence="2 3">DC23W</strain>
    </source>
</reference>
<dbReference type="Proteomes" id="UP001606300">
    <property type="component" value="Unassembled WGS sequence"/>
</dbReference>
<evidence type="ECO:0000259" key="1">
    <source>
        <dbReference type="Pfam" id="PF04717"/>
    </source>
</evidence>
<comment type="caution">
    <text evidence="2">The sequence shown here is derived from an EMBL/GenBank/DDBJ whole genome shotgun (WGS) entry which is preliminary data.</text>
</comment>
<proteinExistence type="predicted"/>
<name>A0ABW7EKA6_9BURK</name>
<dbReference type="Pfam" id="PF04717">
    <property type="entry name" value="Phage_base_V"/>
    <property type="match status" value="1"/>
</dbReference>